<proteinExistence type="predicted"/>
<evidence type="ECO:0000256" key="1">
    <source>
        <dbReference type="SAM" id="Phobius"/>
    </source>
</evidence>
<keyword evidence="1" id="KW-0812">Transmembrane</keyword>
<reference evidence="2" key="1">
    <citation type="journal article" date="2014" name="Front. Microbiol.">
        <title>High frequency of phylogenetically diverse reductive dehalogenase-homologous genes in deep subseafloor sedimentary metagenomes.</title>
        <authorList>
            <person name="Kawai M."/>
            <person name="Futagami T."/>
            <person name="Toyoda A."/>
            <person name="Takaki Y."/>
            <person name="Nishi S."/>
            <person name="Hori S."/>
            <person name="Arai W."/>
            <person name="Tsubouchi T."/>
            <person name="Morono Y."/>
            <person name="Uchiyama I."/>
            <person name="Ito T."/>
            <person name="Fujiyama A."/>
            <person name="Inagaki F."/>
            <person name="Takami H."/>
        </authorList>
    </citation>
    <scope>NUCLEOTIDE SEQUENCE</scope>
    <source>
        <strain evidence="2">Expedition CK06-06</strain>
    </source>
</reference>
<keyword evidence="1" id="KW-0472">Membrane</keyword>
<organism evidence="2">
    <name type="scientific">marine sediment metagenome</name>
    <dbReference type="NCBI Taxonomy" id="412755"/>
    <lineage>
        <taxon>unclassified sequences</taxon>
        <taxon>metagenomes</taxon>
        <taxon>ecological metagenomes</taxon>
    </lineage>
</organism>
<keyword evidence="1" id="KW-1133">Transmembrane helix</keyword>
<protein>
    <submittedName>
        <fullName evidence="2">Uncharacterized protein</fullName>
    </submittedName>
</protein>
<dbReference type="EMBL" id="BARU01032325">
    <property type="protein sequence ID" value="GAH69740.1"/>
    <property type="molecule type" value="Genomic_DNA"/>
</dbReference>
<gene>
    <name evidence="2" type="ORF">S03H2_50990</name>
</gene>
<evidence type="ECO:0000313" key="2">
    <source>
        <dbReference type="EMBL" id="GAH69740.1"/>
    </source>
</evidence>
<comment type="caution">
    <text evidence="2">The sequence shown here is derived from an EMBL/GenBank/DDBJ whole genome shotgun (WGS) entry which is preliminary data.</text>
</comment>
<feature type="transmembrane region" description="Helical" evidence="1">
    <location>
        <begin position="24"/>
        <end position="41"/>
    </location>
</feature>
<sequence>WDHTYSIDEGINTYEEEKEEETPGFLFTLSMVSIIVIIINWKRKK</sequence>
<name>X1IKE4_9ZZZZ</name>
<dbReference type="AlphaFoldDB" id="X1IKE4"/>
<feature type="non-terminal residue" evidence="2">
    <location>
        <position position="1"/>
    </location>
</feature>
<accession>X1IKE4</accession>